<evidence type="ECO:0000313" key="3">
    <source>
        <dbReference type="EnsemblPlants" id="KQK08094"/>
    </source>
</evidence>
<reference evidence="2" key="2">
    <citation type="submission" date="2017-06" db="EMBL/GenBank/DDBJ databases">
        <title>WGS assembly of Brachypodium distachyon.</title>
        <authorList>
            <consortium name="The International Brachypodium Initiative"/>
            <person name="Lucas S."/>
            <person name="Harmon-Smith M."/>
            <person name="Lail K."/>
            <person name="Tice H."/>
            <person name="Grimwood J."/>
            <person name="Bruce D."/>
            <person name="Barry K."/>
            <person name="Shu S."/>
            <person name="Lindquist E."/>
            <person name="Wang M."/>
            <person name="Pitluck S."/>
            <person name="Vogel J.P."/>
            <person name="Garvin D.F."/>
            <person name="Mockler T.C."/>
            <person name="Schmutz J."/>
            <person name="Rokhsar D."/>
            <person name="Bevan M.W."/>
        </authorList>
    </citation>
    <scope>NUCLEOTIDE SEQUENCE</scope>
    <source>
        <strain evidence="2">Bd21</strain>
    </source>
</reference>
<dbReference type="OrthoDB" id="10264738at2759"/>
<protein>
    <submittedName>
        <fullName evidence="2 3">Uncharacterized protein</fullName>
    </submittedName>
</protein>
<keyword evidence="4" id="KW-1185">Reference proteome</keyword>
<dbReference type="AlphaFoldDB" id="A0A0Q3MUS6"/>
<reference evidence="3" key="3">
    <citation type="submission" date="2018-08" db="UniProtKB">
        <authorList>
            <consortium name="EnsemblPlants"/>
        </authorList>
    </citation>
    <scope>IDENTIFICATION</scope>
    <source>
        <strain evidence="3">cv. Bd21</strain>
    </source>
</reference>
<dbReference type="EMBL" id="CM000881">
    <property type="protein sequence ID" value="KQK08094.1"/>
    <property type="molecule type" value="Genomic_DNA"/>
</dbReference>
<feature type="compositionally biased region" description="Basic residues" evidence="1">
    <location>
        <begin position="64"/>
        <end position="77"/>
    </location>
</feature>
<sequence length="135" mass="14838">MTGLYLAPSSCPHTCPWVFLNLSRLSLSPPTTSPSPFFFLLHPLSISISVQEQQHHLRPEHQQHHPHGQQHHPHGQQHLRPGAAAAASPSRGLESVCGRRSEMEDAAAVLPCFHRLPLSMLSVPADPRSDMRAAS</sequence>
<evidence type="ECO:0000313" key="4">
    <source>
        <dbReference type="Proteomes" id="UP000008810"/>
    </source>
</evidence>
<dbReference type="Gramene" id="KQK08094">
    <property type="protein sequence ID" value="KQK08094"/>
    <property type="gene ID" value="BRADI_2g39533v3"/>
</dbReference>
<name>A0A0Q3MUS6_BRADI</name>
<feature type="compositionally biased region" description="Low complexity" evidence="1">
    <location>
        <begin position="78"/>
        <end position="93"/>
    </location>
</feature>
<dbReference type="EnsemblPlants" id="KQK08094">
    <property type="protein sequence ID" value="KQK08094"/>
    <property type="gene ID" value="BRADI_2g39533v3"/>
</dbReference>
<gene>
    <name evidence="2" type="ORF">BRADI_2g39533v3</name>
</gene>
<dbReference type="Proteomes" id="UP000008810">
    <property type="component" value="Chromosome 2"/>
</dbReference>
<evidence type="ECO:0000256" key="1">
    <source>
        <dbReference type="SAM" id="MobiDB-lite"/>
    </source>
</evidence>
<proteinExistence type="predicted"/>
<reference evidence="2 3" key="1">
    <citation type="journal article" date="2010" name="Nature">
        <title>Genome sequencing and analysis of the model grass Brachypodium distachyon.</title>
        <authorList>
            <consortium name="International Brachypodium Initiative"/>
        </authorList>
    </citation>
    <scope>NUCLEOTIDE SEQUENCE [LARGE SCALE GENOMIC DNA]</scope>
    <source>
        <strain evidence="2 3">Bd21</strain>
    </source>
</reference>
<feature type="region of interest" description="Disordered" evidence="1">
    <location>
        <begin position="52"/>
        <end position="98"/>
    </location>
</feature>
<organism evidence="2">
    <name type="scientific">Brachypodium distachyon</name>
    <name type="common">Purple false brome</name>
    <name type="synonym">Trachynia distachya</name>
    <dbReference type="NCBI Taxonomy" id="15368"/>
    <lineage>
        <taxon>Eukaryota</taxon>
        <taxon>Viridiplantae</taxon>
        <taxon>Streptophyta</taxon>
        <taxon>Embryophyta</taxon>
        <taxon>Tracheophyta</taxon>
        <taxon>Spermatophyta</taxon>
        <taxon>Magnoliopsida</taxon>
        <taxon>Liliopsida</taxon>
        <taxon>Poales</taxon>
        <taxon>Poaceae</taxon>
        <taxon>BOP clade</taxon>
        <taxon>Pooideae</taxon>
        <taxon>Stipodae</taxon>
        <taxon>Brachypodieae</taxon>
        <taxon>Brachypodium</taxon>
    </lineage>
</organism>
<dbReference type="InParanoid" id="A0A0Q3MUS6"/>
<accession>A0A0Q3MUS6</accession>
<evidence type="ECO:0000313" key="2">
    <source>
        <dbReference type="EMBL" id="KQK08094.1"/>
    </source>
</evidence>
<feature type="compositionally biased region" description="Basic and acidic residues" evidence="1">
    <location>
        <begin position="53"/>
        <end position="63"/>
    </location>
</feature>